<name>A0A835P5Y9_9PASS</name>
<keyword evidence="4" id="KW-1185">Reference proteome</keyword>
<dbReference type="SUPFAM" id="SSF46966">
    <property type="entry name" value="Spectrin repeat"/>
    <property type="match status" value="2"/>
</dbReference>
<feature type="coiled-coil region" evidence="1">
    <location>
        <begin position="1"/>
        <end position="76"/>
    </location>
</feature>
<dbReference type="AlphaFoldDB" id="A0A835P5Y9"/>
<dbReference type="SMART" id="SM00150">
    <property type="entry name" value="SPEC"/>
    <property type="match status" value="1"/>
</dbReference>
<dbReference type="OrthoDB" id="10057795at2759"/>
<dbReference type="EMBL" id="JADDUC010000001">
    <property type="protein sequence ID" value="KAG0137169.1"/>
    <property type="molecule type" value="Genomic_DNA"/>
</dbReference>
<keyword evidence="1" id="KW-0175">Coiled coil</keyword>
<proteinExistence type="predicted"/>
<dbReference type="InterPro" id="IPR002017">
    <property type="entry name" value="Spectrin_repeat"/>
</dbReference>
<sequence length="240" mass="27908">IISQKNRLSESQEKAVNLKKDLAEMQEWMTQAEEEYLEKDFEYKSPEELENAVEEMKRAKEDVLQKEVRVKILKDNIKMLATKVPSSGQDLEVWSCWIELLQYLDLETAWLNNLEERVQMTGNLPDKLDAVNDALESLESVLRHPADNRTQIRELGQTLIDGGILDDIISEKLEAFNARYEELSHLAVSRQITLEQQLQTMRETDHMLQVLQESLGDLDRQLTSYLTDRIDAFQMPQEAQ</sequence>
<evidence type="ECO:0000256" key="1">
    <source>
        <dbReference type="SAM" id="Coils"/>
    </source>
</evidence>
<protein>
    <submittedName>
        <fullName evidence="2">Utrophin</fullName>
    </submittedName>
</protein>
<dbReference type="Pfam" id="PF00435">
    <property type="entry name" value="Spectrin"/>
    <property type="match status" value="2"/>
</dbReference>
<dbReference type="InterPro" id="IPR018159">
    <property type="entry name" value="Spectrin/alpha-actinin"/>
</dbReference>
<evidence type="ECO:0000313" key="2">
    <source>
        <dbReference type="EMBL" id="KAG0137169.1"/>
    </source>
</evidence>
<reference evidence="3 4" key="2">
    <citation type="journal article" date="2021" name="J. Hered.">
        <title>Feather Gene Expression Elucidates the Developmental Basis of Plumage Iridescence in African Starlings.</title>
        <authorList>
            <person name="Rubenstein D.R."/>
            <person name="Corvelo A."/>
            <person name="MacManes M.D."/>
            <person name="Maia R."/>
            <person name="Narzisi G."/>
            <person name="Rousaki A."/>
            <person name="Vandenabeele P."/>
            <person name="Shawkey M.D."/>
            <person name="Solomon J."/>
        </authorList>
    </citation>
    <scope>NUCLEOTIDE SEQUENCE [LARGE SCALE GENOMIC DNA]</scope>
    <source>
        <strain evidence="3">SS15</strain>
    </source>
</reference>
<evidence type="ECO:0000313" key="3">
    <source>
        <dbReference type="EMBL" id="KAI1240836.1"/>
    </source>
</evidence>
<dbReference type="Gene3D" id="1.20.58.60">
    <property type="match status" value="1"/>
</dbReference>
<dbReference type="Proteomes" id="UP000618051">
    <property type="component" value="Unassembled WGS sequence"/>
</dbReference>
<evidence type="ECO:0000313" key="4">
    <source>
        <dbReference type="Proteomes" id="UP000618051"/>
    </source>
</evidence>
<feature type="non-terminal residue" evidence="2">
    <location>
        <position position="1"/>
    </location>
</feature>
<dbReference type="EMBL" id="JADDUC020000003">
    <property type="protein sequence ID" value="KAI1240836.1"/>
    <property type="molecule type" value="Genomic_DNA"/>
</dbReference>
<organism evidence="2">
    <name type="scientific">Lamprotornis superbus</name>
    <dbReference type="NCBI Taxonomy" id="245042"/>
    <lineage>
        <taxon>Eukaryota</taxon>
        <taxon>Metazoa</taxon>
        <taxon>Chordata</taxon>
        <taxon>Craniata</taxon>
        <taxon>Vertebrata</taxon>
        <taxon>Euteleostomi</taxon>
        <taxon>Archelosauria</taxon>
        <taxon>Archosauria</taxon>
        <taxon>Dinosauria</taxon>
        <taxon>Saurischia</taxon>
        <taxon>Theropoda</taxon>
        <taxon>Coelurosauria</taxon>
        <taxon>Aves</taxon>
        <taxon>Neognathae</taxon>
        <taxon>Neoaves</taxon>
        <taxon>Telluraves</taxon>
        <taxon>Australaves</taxon>
        <taxon>Passeriformes</taxon>
        <taxon>Sturnidae</taxon>
        <taxon>Lamprotornis</taxon>
    </lineage>
</organism>
<comment type="caution">
    <text evidence="2">The sequence shown here is derived from an EMBL/GenBank/DDBJ whole genome shotgun (WGS) entry which is preliminary data.</text>
</comment>
<reference evidence="2" key="1">
    <citation type="submission" date="2020-10" db="EMBL/GenBank/DDBJ databases">
        <title>Feather gene expression reveals the developmental basis of iridescence in African starlings.</title>
        <authorList>
            <person name="Rubenstein D.R."/>
        </authorList>
    </citation>
    <scope>NUCLEOTIDE SEQUENCE</scope>
    <source>
        <strain evidence="2">SS15</strain>
        <tissue evidence="2">Liver</tissue>
    </source>
</reference>
<feature type="non-terminal residue" evidence="2">
    <location>
        <position position="240"/>
    </location>
</feature>
<reference evidence="3" key="3">
    <citation type="submission" date="2022-01" db="EMBL/GenBank/DDBJ databases">
        <authorList>
            <person name="Rubenstein D.R."/>
        </authorList>
    </citation>
    <scope>NUCLEOTIDE SEQUENCE</scope>
    <source>
        <strain evidence="3">SS15</strain>
        <tissue evidence="3">Liver</tissue>
    </source>
</reference>
<gene>
    <name evidence="2" type="ORF">IHE44_000004</name>
    <name evidence="3" type="ORF">IHE44_0009280</name>
</gene>
<accession>A0A835P5Y9</accession>